<dbReference type="GO" id="GO:0009289">
    <property type="term" value="C:pilus"/>
    <property type="evidence" value="ECO:0007669"/>
    <property type="project" value="InterPro"/>
</dbReference>
<dbReference type="InterPro" id="IPR008966">
    <property type="entry name" value="Adhesion_dom_sf"/>
</dbReference>
<dbReference type="InterPro" id="IPR050263">
    <property type="entry name" value="Bact_Fimbrial_Adh_Pro"/>
</dbReference>
<evidence type="ECO:0000313" key="2">
    <source>
        <dbReference type="EMBL" id="PQJ62880.1"/>
    </source>
</evidence>
<dbReference type="InterPro" id="IPR036937">
    <property type="entry name" value="Adhesion_dom_fimbrial_sf"/>
</dbReference>
<dbReference type="PANTHER" id="PTHR33420:SF27">
    <property type="entry name" value="PROTEIN FIMG"/>
    <property type="match status" value="1"/>
</dbReference>
<accession>A0A2S7VMH5</accession>
<reference evidence="2 3" key="1">
    <citation type="submission" date="2016-12" db="EMBL/GenBank/DDBJ databases">
        <title>Diversity of luminous bacteria.</title>
        <authorList>
            <person name="Yoshizawa S."/>
            <person name="Kogure K."/>
        </authorList>
    </citation>
    <scope>NUCLEOTIDE SEQUENCE [LARGE SCALE GENOMIC DNA]</scope>
    <source>
        <strain evidence="2 3">LC1-200</strain>
    </source>
</reference>
<dbReference type="Gene3D" id="2.60.40.1090">
    <property type="entry name" value="Fimbrial-type adhesion domain"/>
    <property type="match status" value="1"/>
</dbReference>
<dbReference type="PANTHER" id="PTHR33420">
    <property type="entry name" value="FIMBRIAL SUBUNIT ELFA-RELATED"/>
    <property type="match status" value="1"/>
</dbReference>
<feature type="signal peptide" evidence="1">
    <location>
        <begin position="1"/>
        <end position="33"/>
    </location>
</feature>
<dbReference type="Proteomes" id="UP000238730">
    <property type="component" value="Unassembled WGS sequence"/>
</dbReference>
<evidence type="ECO:0008006" key="4">
    <source>
        <dbReference type="Google" id="ProtNLM"/>
    </source>
</evidence>
<protein>
    <recommendedName>
        <fullName evidence="4">Fimbrial protein</fullName>
    </recommendedName>
</protein>
<name>A0A2S7VMH5_PHOAN</name>
<gene>
    <name evidence="2" type="ORF">BTO08_22005</name>
</gene>
<evidence type="ECO:0000256" key="1">
    <source>
        <dbReference type="SAM" id="SignalP"/>
    </source>
</evidence>
<proteinExistence type="predicted"/>
<evidence type="ECO:0000313" key="3">
    <source>
        <dbReference type="Proteomes" id="UP000238730"/>
    </source>
</evidence>
<dbReference type="GO" id="GO:0043709">
    <property type="term" value="P:cell adhesion involved in single-species biofilm formation"/>
    <property type="evidence" value="ECO:0007669"/>
    <property type="project" value="TreeGrafter"/>
</dbReference>
<sequence>MSVPKQFLTLNIYKKKYSLILLLLPFFSNTAFSSGPPKITVYGKVVILPCESVPVNENIDIGTLKTGDFINKRSFSPWKQLTLHLEHCPINNFTVRATFNSEKGINAGDFKNTGTAKNLDIQIKNDDNDQLVNNGSYVEKKIIHNSVDYSLSVRAYSPSGNITKGTIKSTIAVTYQYL</sequence>
<keyword evidence="1" id="KW-0732">Signal</keyword>
<comment type="caution">
    <text evidence="2">The sequence shown here is derived from an EMBL/GenBank/DDBJ whole genome shotgun (WGS) entry which is preliminary data.</text>
</comment>
<dbReference type="AlphaFoldDB" id="A0A2S7VMH5"/>
<organism evidence="2 3">
    <name type="scientific">Photobacterium angustum</name>
    <dbReference type="NCBI Taxonomy" id="661"/>
    <lineage>
        <taxon>Bacteria</taxon>
        <taxon>Pseudomonadati</taxon>
        <taxon>Pseudomonadota</taxon>
        <taxon>Gammaproteobacteria</taxon>
        <taxon>Vibrionales</taxon>
        <taxon>Vibrionaceae</taxon>
        <taxon>Photobacterium</taxon>
    </lineage>
</organism>
<dbReference type="SUPFAM" id="SSF49401">
    <property type="entry name" value="Bacterial adhesins"/>
    <property type="match status" value="1"/>
</dbReference>
<feature type="chain" id="PRO_5015410761" description="Fimbrial protein" evidence="1">
    <location>
        <begin position="34"/>
        <end position="178"/>
    </location>
</feature>
<dbReference type="EMBL" id="MSCJ01000003">
    <property type="protein sequence ID" value="PQJ62880.1"/>
    <property type="molecule type" value="Genomic_DNA"/>
</dbReference>